<dbReference type="AlphaFoldDB" id="D6PCS4"/>
<evidence type="ECO:0000313" key="1">
    <source>
        <dbReference type="EMBL" id="ADD93525.1"/>
    </source>
</evidence>
<reference evidence="1" key="1">
    <citation type="journal article" date="2010" name="ISME J.">
        <title>Metagenome of the Mediterranean deep chlorophyll maximum studied by direct and fosmid library 454 pyrosequencing.</title>
        <authorList>
            <person name="Ghai R."/>
            <person name="Martin-Cuadrado A.B."/>
            <person name="Molto A.G."/>
            <person name="Heredia I.G."/>
            <person name="Cabrera R."/>
            <person name="Martin J."/>
            <person name="Verdu M."/>
            <person name="Deschamps P."/>
            <person name="Moreira D."/>
            <person name="Lopez-Garcia P."/>
            <person name="Mira A."/>
            <person name="Rodriguez-Valera F."/>
        </authorList>
    </citation>
    <scope>NUCLEOTIDE SEQUENCE</scope>
</reference>
<sequence length="246" mass="28218">MGGLGHYFESEGIASTQISLVRVHTENIKPPRALWVPFELGRPFGVPHDSEFQLYVLRKVLGLIEHKKSPVLEDFSEDAPDFKENPAPVDCPVSFQKRDDAKEQASSWAENFKTEIQVLSNWYEVSKEIRNRTTTGVSELEVEESADLLIRFVEEETRGTVIDEGKVVDRIRRACEDLKAYYYESVSAQPGQPTDSQSLSNWFWGETRAAWVINRIREICLEEPESKHAILGKLLLVPRTELHRFQ</sequence>
<name>D6PCS4_9BACT</name>
<organism evidence="1">
    <name type="scientific">uncultured marine bacterium MedDCM-OCT-S04-C191</name>
    <dbReference type="NCBI Taxonomy" id="743053"/>
    <lineage>
        <taxon>Bacteria</taxon>
        <taxon>environmental samples</taxon>
    </lineage>
</organism>
<dbReference type="EMBL" id="GU942986">
    <property type="protein sequence ID" value="ADD93525.1"/>
    <property type="molecule type" value="Genomic_DNA"/>
</dbReference>
<protein>
    <submittedName>
        <fullName evidence="1">Uncharacterized protein</fullName>
    </submittedName>
</protein>
<accession>D6PCS4</accession>
<proteinExistence type="predicted"/>